<name>A0A388T8I6_TERA1</name>
<proteinExistence type="predicted"/>
<accession>A0A388T8I6</accession>
<evidence type="ECO:0000313" key="2">
    <source>
        <dbReference type="Proteomes" id="UP000269352"/>
    </source>
</evidence>
<organism evidence="1 2">
    <name type="scientific">Termititenax aidoneus</name>
    <dbReference type="NCBI Taxonomy" id="2218524"/>
    <lineage>
        <taxon>Bacteria</taxon>
        <taxon>Bacillati</taxon>
        <taxon>Candidatus Margulisiibacteriota</taxon>
        <taxon>Candidatus Termititenacia</taxon>
        <taxon>Candidatus Termititenacales</taxon>
        <taxon>Candidatus Termititenacaceae</taxon>
        <taxon>Candidatus Termititenax</taxon>
    </lineage>
</organism>
<sequence length="322" mass="36763">MADPYIPNITQVPNFVVNREKPDMTKTIIIENPQLELDILRKFAALKKDAGGNYISTDDYKANQQQADELLGQMQGIYMYWNDNCPLHEALCTFYDLETARLFLEGLRERLGAAKFANSYVVMEEFLFGLDFRKIPQFAGVYFPPEEPPHHAIVRAYNVPKEGSFTVNPPMSSLSRPTKEILFNLQLYNPNNVLLSRLIKQPDRELRLLREIAALDKDETSISDADLRHSAYQQKLRQLEGYRLYTNDPGEDATQTDLNCAYALLDAMGAQYNLSRINVLFSENIQPANDRRVIQNAQAILNEEPGFIEAANYAEKEQGVTK</sequence>
<gene>
    <name evidence="1" type="ORF">NO1_0393</name>
</gene>
<evidence type="ECO:0000313" key="1">
    <source>
        <dbReference type="EMBL" id="GBR72937.1"/>
    </source>
</evidence>
<keyword evidence="2" id="KW-1185">Reference proteome</keyword>
<reference evidence="1 2" key="1">
    <citation type="journal article" date="2019" name="ISME J.">
        <title>Genome analyses of uncultured TG2/ZB3 bacteria in 'Margulisbacteria' specifically attached to ectosymbiotic spirochetes of protists in the termite gut.</title>
        <authorList>
            <person name="Utami Y.D."/>
            <person name="Kuwahara H."/>
            <person name="Igai K."/>
            <person name="Murakami T."/>
            <person name="Sugaya K."/>
            <person name="Morikawa T."/>
            <person name="Nagura Y."/>
            <person name="Yuki M."/>
            <person name="Deevong P."/>
            <person name="Inoue T."/>
            <person name="Kihara K."/>
            <person name="Lo N."/>
            <person name="Yamada A."/>
            <person name="Ohkuma M."/>
            <person name="Hongoh Y."/>
        </authorList>
    </citation>
    <scope>NUCLEOTIDE SEQUENCE [LARGE SCALE GENOMIC DNA]</scope>
    <source>
        <strain evidence="1">NkOx7-01</strain>
    </source>
</reference>
<protein>
    <submittedName>
        <fullName evidence="1">Uncharacterized protein</fullName>
    </submittedName>
</protein>
<dbReference type="AlphaFoldDB" id="A0A388T8I6"/>
<comment type="caution">
    <text evidence="1">The sequence shown here is derived from an EMBL/GenBank/DDBJ whole genome shotgun (WGS) entry which is preliminary data.</text>
</comment>
<dbReference type="Proteomes" id="UP000269352">
    <property type="component" value="Unassembled WGS sequence"/>
</dbReference>
<dbReference type="EMBL" id="BGZN01000004">
    <property type="protein sequence ID" value="GBR72937.1"/>
    <property type="molecule type" value="Genomic_DNA"/>
</dbReference>